<protein>
    <recommendedName>
        <fullName evidence="1">Radical SAM core domain-containing protein</fullName>
    </recommendedName>
</protein>
<dbReference type="Gene3D" id="3.80.30.20">
    <property type="entry name" value="tm_1862 like domain"/>
    <property type="match status" value="1"/>
</dbReference>
<dbReference type="InterPro" id="IPR007197">
    <property type="entry name" value="rSAM"/>
</dbReference>
<dbReference type="SMART" id="SM00729">
    <property type="entry name" value="Elp3"/>
    <property type="match status" value="1"/>
</dbReference>
<dbReference type="GO" id="GO:0005737">
    <property type="term" value="C:cytoplasm"/>
    <property type="evidence" value="ECO:0007669"/>
    <property type="project" value="TreeGrafter"/>
</dbReference>
<evidence type="ECO:0000313" key="3">
    <source>
        <dbReference type="Proteomes" id="UP000229247"/>
    </source>
</evidence>
<name>A0A2M7D6Z1_9BACT</name>
<dbReference type="PANTHER" id="PTHR13932">
    <property type="entry name" value="COPROPORPHYRINIGEN III OXIDASE"/>
    <property type="match status" value="1"/>
</dbReference>
<accession>A0A2M7D6Z1</accession>
<dbReference type="Proteomes" id="UP000229247">
    <property type="component" value="Unassembled WGS sequence"/>
</dbReference>
<reference evidence="3" key="1">
    <citation type="submission" date="2017-09" db="EMBL/GenBank/DDBJ databases">
        <title>Depth-based differentiation of microbial function through sediment-hosted aquifers and enrichment of novel symbionts in the deep terrestrial subsurface.</title>
        <authorList>
            <person name="Probst A.J."/>
            <person name="Ladd B."/>
            <person name="Jarett J.K."/>
            <person name="Geller-Mcgrath D.E."/>
            <person name="Sieber C.M.K."/>
            <person name="Emerson J.B."/>
            <person name="Anantharaman K."/>
            <person name="Thomas B.C."/>
            <person name="Malmstrom R."/>
            <person name="Stieglmeier M."/>
            <person name="Klingl A."/>
            <person name="Woyke T."/>
            <person name="Ryan C.M."/>
            <person name="Banfield J.F."/>
        </authorList>
    </citation>
    <scope>NUCLEOTIDE SEQUENCE [LARGE SCALE GENOMIC DNA]</scope>
</reference>
<evidence type="ECO:0000259" key="1">
    <source>
        <dbReference type="PROSITE" id="PS51918"/>
    </source>
</evidence>
<dbReference type="AlphaFoldDB" id="A0A2M7D6Z1"/>
<dbReference type="SUPFAM" id="SSF102114">
    <property type="entry name" value="Radical SAM enzymes"/>
    <property type="match status" value="1"/>
</dbReference>
<sequence length="365" mass="42881">NQKPAAISLYLDYLEKEIILKKRRWRFPRQIKTIYIGGGTPSYLSLPLLKKLFAILYRHFSVKDGTEFTAEINPAVCDKEKLEFMKSQSVNRLSFGIQTTDPKILKLIGRRFDKRKAVQLIQYARKLGFETINLDFMFCLPGQTTKTLAADVEFVKKVKPDSVYWYETKKATDFMKKMDFKEIPYLTADTFIETNFKKLGFKRLMTEFYTKTGQPCEYTFDWLSNDYVIGFGPFAISKIKNKFYKNISDLKSYYRYLDQAELPIFKHFCLNKNANAISHFAYLIRFGSVNLSQLSQRFRVPLGRVLSKEINLLVEHNFIKLKENKLFLTHKGLIYTPEVQIILLNKCQNFLRGLNFFLGRGYNLR</sequence>
<dbReference type="InterPro" id="IPR023404">
    <property type="entry name" value="rSAM_horseshoe"/>
</dbReference>
<evidence type="ECO:0000313" key="2">
    <source>
        <dbReference type="EMBL" id="PIV38795.1"/>
    </source>
</evidence>
<feature type="domain" description="Radical SAM core" evidence="1">
    <location>
        <begin position="1"/>
        <end position="202"/>
    </location>
</feature>
<dbReference type="InterPro" id="IPR034505">
    <property type="entry name" value="Coproporphyrinogen-III_oxidase"/>
</dbReference>
<dbReference type="Pfam" id="PF04055">
    <property type="entry name" value="Radical_SAM"/>
    <property type="match status" value="1"/>
</dbReference>
<dbReference type="PANTHER" id="PTHR13932:SF5">
    <property type="entry name" value="RADICAL S-ADENOSYL METHIONINE DOMAIN-CONTAINING PROTEIN 1, MITOCHONDRIAL"/>
    <property type="match status" value="1"/>
</dbReference>
<dbReference type="GO" id="GO:0003824">
    <property type="term" value="F:catalytic activity"/>
    <property type="evidence" value="ECO:0007669"/>
    <property type="project" value="InterPro"/>
</dbReference>
<feature type="non-terminal residue" evidence="2">
    <location>
        <position position="1"/>
    </location>
</feature>
<dbReference type="InterPro" id="IPR006638">
    <property type="entry name" value="Elp3/MiaA/NifB-like_rSAM"/>
</dbReference>
<dbReference type="GO" id="GO:0006779">
    <property type="term" value="P:porphyrin-containing compound biosynthetic process"/>
    <property type="evidence" value="ECO:0007669"/>
    <property type="project" value="TreeGrafter"/>
</dbReference>
<dbReference type="InterPro" id="IPR058240">
    <property type="entry name" value="rSAM_sf"/>
</dbReference>
<organism evidence="2 3">
    <name type="scientific">Candidatus Portnoybacteria bacterium CG02_land_8_20_14_3_00_45_8</name>
    <dbReference type="NCBI Taxonomy" id="1974807"/>
    <lineage>
        <taxon>Bacteria</taxon>
        <taxon>Candidatus Portnoyibacteriota</taxon>
    </lineage>
</organism>
<proteinExistence type="predicted"/>
<comment type="caution">
    <text evidence="2">The sequence shown here is derived from an EMBL/GenBank/DDBJ whole genome shotgun (WGS) entry which is preliminary data.</text>
</comment>
<dbReference type="EMBL" id="PEUE01000003">
    <property type="protein sequence ID" value="PIV38795.1"/>
    <property type="molecule type" value="Genomic_DNA"/>
</dbReference>
<gene>
    <name evidence="2" type="ORF">COS30_00075</name>
</gene>
<dbReference type="GO" id="GO:0051539">
    <property type="term" value="F:4 iron, 4 sulfur cluster binding"/>
    <property type="evidence" value="ECO:0007669"/>
    <property type="project" value="TreeGrafter"/>
</dbReference>
<dbReference type="PROSITE" id="PS51918">
    <property type="entry name" value="RADICAL_SAM"/>
    <property type="match status" value="1"/>
</dbReference>